<dbReference type="Proteomes" id="UP000249254">
    <property type="component" value="Unassembled WGS sequence"/>
</dbReference>
<dbReference type="Pfam" id="PF09587">
    <property type="entry name" value="PGA_cap"/>
    <property type="match status" value="1"/>
</dbReference>
<accession>A0A328AEJ4</accession>
<proteinExistence type="inferred from homology"/>
<gene>
    <name evidence="3" type="ORF">DJ017_18410</name>
</gene>
<dbReference type="RefSeq" id="WP_111530356.1">
    <property type="nucleotide sequence ID" value="NZ_JBHRSG010000003.1"/>
</dbReference>
<dbReference type="PANTHER" id="PTHR33393">
    <property type="entry name" value="POLYGLUTAMINE SYNTHESIS ACCESSORY PROTEIN RV0574C-RELATED"/>
    <property type="match status" value="1"/>
</dbReference>
<dbReference type="InterPro" id="IPR029052">
    <property type="entry name" value="Metallo-depent_PP-like"/>
</dbReference>
<feature type="domain" description="Capsule synthesis protein CapA" evidence="2">
    <location>
        <begin position="6"/>
        <end position="264"/>
    </location>
</feature>
<dbReference type="Gene3D" id="3.60.21.10">
    <property type="match status" value="1"/>
</dbReference>
<organism evidence="3 4">
    <name type="scientific">Phenylobacterium soli</name>
    <dbReference type="NCBI Taxonomy" id="2170551"/>
    <lineage>
        <taxon>Bacteria</taxon>
        <taxon>Pseudomonadati</taxon>
        <taxon>Pseudomonadota</taxon>
        <taxon>Alphaproteobacteria</taxon>
        <taxon>Caulobacterales</taxon>
        <taxon>Caulobacteraceae</taxon>
        <taxon>Phenylobacterium</taxon>
    </lineage>
</organism>
<comment type="caution">
    <text evidence="3">The sequence shown here is derived from an EMBL/GenBank/DDBJ whole genome shotgun (WGS) entry which is preliminary data.</text>
</comment>
<dbReference type="EMBL" id="QFYQ01000002">
    <property type="protein sequence ID" value="RAK51794.1"/>
    <property type="molecule type" value="Genomic_DNA"/>
</dbReference>
<reference evidence="4" key="1">
    <citation type="submission" date="2018-05" db="EMBL/GenBank/DDBJ databases">
        <authorList>
            <person name="Li X."/>
        </authorList>
    </citation>
    <scope>NUCLEOTIDE SEQUENCE [LARGE SCALE GENOMIC DNA]</scope>
    <source>
        <strain evidence="4">LX32</strain>
    </source>
</reference>
<protein>
    <submittedName>
        <fullName evidence="3">CapA family protein</fullName>
    </submittedName>
</protein>
<keyword evidence="4" id="KW-1185">Reference proteome</keyword>
<sequence length="371" mass="39721">MADPICLFAVGDVAPRRDDPAAMLAAVEGLKGPADLLFGQLECPLSDRGSPLPQARLAMRTDPGLARALRDAGFDAVSFAGNHCLDWGPDAFADTLEHVRAVGLALCGAGPDIAAARRPAIFERGGRRFAFLAYSSILPQGYWAEAGRAGCAPLRAHTLQAAPEHAPPGSSPAPLTFCHRADLAALRDDVRAARTRADHVIVSVHWGIHFVAAQIADYQREAAYAAIDAGADAVIGHHPHVLKGVELHRGRPIFYSLGNFAIDQPQAFEAELTSTRSFREIAALNPGFDAARRYILPPDSQRSMIARLAFGADGEVRAAFLPVMIDDDCLPARLAPQDPRFAEIATYVEAIGRTEGLANRYERAGGEVRLA</sequence>
<dbReference type="AlphaFoldDB" id="A0A328AEJ4"/>
<dbReference type="PANTHER" id="PTHR33393:SF13">
    <property type="entry name" value="PGA BIOSYNTHESIS PROTEIN CAPA"/>
    <property type="match status" value="1"/>
</dbReference>
<dbReference type="SMART" id="SM00854">
    <property type="entry name" value="PGA_cap"/>
    <property type="match status" value="1"/>
</dbReference>
<dbReference type="InterPro" id="IPR052169">
    <property type="entry name" value="CW_Biosynth-Accessory"/>
</dbReference>
<dbReference type="InterPro" id="IPR019079">
    <property type="entry name" value="Capsule_synth_CapA"/>
</dbReference>
<evidence type="ECO:0000259" key="2">
    <source>
        <dbReference type="SMART" id="SM00854"/>
    </source>
</evidence>
<evidence type="ECO:0000256" key="1">
    <source>
        <dbReference type="ARBA" id="ARBA00005662"/>
    </source>
</evidence>
<dbReference type="CDD" id="cd07381">
    <property type="entry name" value="MPP_CapA"/>
    <property type="match status" value="1"/>
</dbReference>
<evidence type="ECO:0000313" key="4">
    <source>
        <dbReference type="Proteomes" id="UP000249254"/>
    </source>
</evidence>
<comment type="similarity">
    <text evidence="1">Belongs to the CapA family.</text>
</comment>
<dbReference type="OrthoDB" id="9810718at2"/>
<evidence type="ECO:0000313" key="3">
    <source>
        <dbReference type="EMBL" id="RAK51794.1"/>
    </source>
</evidence>
<name>A0A328AEJ4_9CAUL</name>
<dbReference type="SUPFAM" id="SSF56300">
    <property type="entry name" value="Metallo-dependent phosphatases"/>
    <property type="match status" value="1"/>
</dbReference>